<gene>
    <name evidence="1" type="ORF">BECKTC1821E_GA0114239_10542</name>
</gene>
<protein>
    <submittedName>
        <fullName evidence="1">Uncharacterized protein</fullName>
    </submittedName>
</protein>
<name>A0A450YW60_9GAMM</name>
<sequence>MTYCGDWREIVPPQVDEYRADAMRRGEALREECLRWMRDARSGVGADADKSAVFLSRVENSFQAGMEAIARGR</sequence>
<accession>A0A450YW60</accession>
<proteinExistence type="predicted"/>
<reference evidence="1" key="1">
    <citation type="submission" date="2019-02" db="EMBL/GenBank/DDBJ databases">
        <authorList>
            <person name="Gruber-Vodicka R. H."/>
            <person name="Seah K. B. B."/>
        </authorList>
    </citation>
    <scope>NUCLEOTIDE SEQUENCE</scope>
    <source>
        <strain evidence="1">BECK_BZ125</strain>
    </source>
</reference>
<dbReference type="AlphaFoldDB" id="A0A450YW60"/>
<dbReference type="EMBL" id="CAADFT010000054">
    <property type="protein sequence ID" value="VFK45753.1"/>
    <property type="molecule type" value="Genomic_DNA"/>
</dbReference>
<organism evidence="1">
    <name type="scientific">Candidatus Kentrum sp. TC</name>
    <dbReference type="NCBI Taxonomy" id="2126339"/>
    <lineage>
        <taxon>Bacteria</taxon>
        <taxon>Pseudomonadati</taxon>
        <taxon>Pseudomonadota</taxon>
        <taxon>Gammaproteobacteria</taxon>
        <taxon>Candidatus Kentrum</taxon>
    </lineage>
</organism>
<evidence type="ECO:0000313" key="1">
    <source>
        <dbReference type="EMBL" id="VFK45753.1"/>
    </source>
</evidence>